<dbReference type="Proteomes" id="UP000176834">
    <property type="component" value="Unassembled WGS sequence"/>
</dbReference>
<dbReference type="EMBL" id="MGJN01000020">
    <property type="protein sequence ID" value="OGN06320.1"/>
    <property type="molecule type" value="Genomic_DNA"/>
</dbReference>
<dbReference type="AlphaFoldDB" id="A0A1F8F162"/>
<protein>
    <submittedName>
        <fullName evidence="1">Uncharacterized protein</fullName>
    </submittedName>
</protein>
<gene>
    <name evidence="1" type="ORF">A3B86_04355</name>
</gene>
<reference evidence="1 2" key="1">
    <citation type="journal article" date="2016" name="Nat. Commun.">
        <title>Thousands of microbial genomes shed light on interconnected biogeochemical processes in an aquifer system.</title>
        <authorList>
            <person name="Anantharaman K."/>
            <person name="Brown C.T."/>
            <person name="Hug L.A."/>
            <person name="Sharon I."/>
            <person name="Castelle C.J."/>
            <person name="Probst A.J."/>
            <person name="Thomas B.C."/>
            <person name="Singh A."/>
            <person name="Wilkins M.J."/>
            <person name="Karaoz U."/>
            <person name="Brodie E.L."/>
            <person name="Williams K.H."/>
            <person name="Hubbard S.S."/>
            <person name="Banfield J.F."/>
        </authorList>
    </citation>
    <scope>NUCLEOTIDE SEQUENCE [LARGE SCALE GENOMIC DNA]</scope>
</reference>
<evidence type="ECO:0000313" key="2">
    <source>
        <dbReference type="Proteomes" id="UP000176834"/>
    </source>
</evidence>
<accession>A0A1F8F162</accession>
<name>A0A1F8F162_9BACT</name>
<comment type="caution">
    <text evidence="1">The sequence shown here is derived from an EMBL/GenBank/DDBJ whole genome shotgun (WGS) entry which is preliminary data.</text>
</comment>
<proteinExistence type="predicted"/>
<evidence type="ECO:0000313" key="1">
    <source>
        <dbReference type="EMBL" id="OGN06320.1"/>
    </source>
</evidence>
<organism evidence="1 2">
    <name type="scientific">Candidatus Yanofskybacteria bacterium RIFCSPHIGHO2_02_FULL_38_22b</name>
    <dbReference type="NCBI Taxonomy" id="1802673"/>
    <lineage>
        <taxon>Bacteria</taxon>
        <taxon>Candidatus Yanofskyibacteriota</taxon>
    </lineage>
</organism>
<sequence length="382" mass="44284">MSEKSSVASRSVSVQLPADLLSCFNDLLLSSAYSFNSAPIMTKWDILREFWKKEVPYLQSRFGSTGCDPTRPDFSGFGFVVEGLAHFSSKLSHNTDRGEVASQLVTSVLHEGGQANSDFIWLDYVGRRITVRGIGEVKTSYEAFRERRWQPGRQEIALRHFAQDLEGGKATHDFFRKRKLVVPEEFERVLVVPFGEATRFKNDIPKGWKLVELEFSYEEALFIAKQIWPEFRPETKFGPGRLTKLELLILKLIDKLKPKLNEIFLELQGRIPCRQVSLFLLAVDKLASSQSEMSWVEKTMESCFWPALQGCLDKPLMRKELTPQEETYYVKLLHDLTSDQNLLLFFLNFIRHLSYEVMNQVRKDCQVRYLQSLQSLNFLEIW</sequence>